<dbReference type="PaxDb" id="411902-CLOBOL_00754"/>
<proteinExistence type="predicted"/>
<keyword evidence="2" id="KW-0812">Transmembrane</keyword>
<gene>
    <name evidence="4" type="ORF">CLOBOL_00754</name>
</gene>
<dbReference type="PANTHER" id="PTHR41259:SF1">
    <property type="entry name" value="DOUBLE-STRAND BREAK REPAIR RAD50 ATPASE, PUTATIVE-RELATED"/>
    <property type="match status" value="1"/>
</dbReference>
<dbReference type="GO" id="GO:0016887">
    <property type="term" value="F:ATP hydrolysis activity"/>
    <property type="evidence" value="ECO:0007669"/>
    <property type="project" value="InterPro"/>
</dbReference>
<dbReference type="HOGENOM" id="CLU_018670_0_0_9"/>
<accession>A8RIQ0</accession>
<dbReference type="AlphaFoldDB" id="A8RIQ0"/>
<evidence type="ECO:0000256" key="1">
    <source>
        <dbReference type="SAM" id="Coils"/>
    </source>
</evidence>
<dbReference type="Gene3D" id="3.40.50.300">
    <property type="entry name" value="P-loop containing nucleotide triphosphate hydrolases"/>
    <property type="match status" value="2"/>
</dbReference>
<evidence type="ECO:0000259" key="3">
    <source>
        <dbReference type="Pfam" id="PF13476"/>
    </source>
</evidence>
<feature type="coiled-coil region" evidence="1">
    <location>
        <begin position="401"/>
        <end position="428"/>
    </location>
</feature>
<dbReference type="SUPFAM" id="SSF52540">
    <property type="entry name" value="P-loop containing nucleoside triphosphate hydrolases"/>
    <property type="match status" value="1"/>
</dbReference>
<dbReference type="EMBL" id="ABCC02000010">
    <property type="protein sequence ID" value="EDP18820.1"/>
    <property type="molecule type" value="Genomic_DNA"/>
</dbReference>
<sequence>MKGAEPMKILSLHIEGFGKFHDLDISFKDGLNVVYGKNEAGKSTLHTFIRGMLFGIEKQRGRAARNDVYSKYEPWKGSGTYEGWMRLESEGQIYRIQRRFQKQNKELTIVNETQGREMEPTKALLDQLRCGLSETAYDNTISIGQLKCATDGGMVAELRNYIANLNTSGSIALNITKATAYLKSQRRELENQVVPEAARSYTALLGDIRKTEQEISAPQYANQLIEYRNKKSEIKKQLECCQKEKEGLLEKSAKGRQILLNSQFTDQESVQKYMEDTRKLYGEYQNTLAACSKKSRTVCAVFMFLITLAFAGAAGLCLAAPEMVRSLVLLPFPLTAAAGISGAIALAACITGILKLGKNRRFRKELDTSTRLLQEIFARHLGDSSISQDAMNALEGRMAEFLRLSKAVEQSEQTLVQLSQEIGKLQSSEDQFSEEIEQQQRIQWELEQKLEHLADCKTRAEALKHVLAENERIQEELDAIDLAQDTMTTLSTSIRDSFGLYLNREASDLISGITGGIYTSMSIDENLDVFMNTPSKLVPIEQVSSGTMDQIYLALRLAAAKLVQNGRRDTMPLIFDDSFVLYDDERLKTALKWLVKAYDNQIIVFTCHQREAQLLTANQVKYHLVRI</sequence>
<keyword evidence="2" id="KW-0472">Membrane</keyword>
<feature type="domain" description="Rad50/SbcC-type AAA" evidence="3">
    <location>
        <begin position="11"/>
        <end position="245"/>
    </location>
</feature>
<organism evidence="4 5">
    <name type="scientific">Enterocloster bolteae (strain ATCC BAA-613 / DSM 15670 / CCUG 46953 / JCM 12243 / WAL 16351)</name>
    <name type="common">Clostridium bolteae</name>
    <dbReference type="NCBI Taxonomy" id="411902"/>
    <lineage>
        <taxon>Bacteria</taxon>
        <taxon>Bacillati</taxon>
        <taxon>Bacillota</taxon>
        <taxon>Clostridia</taxon>
        <taxon>Lachnospirales</taxon>
        <taxon>Lachnospiraceae</taxon>
        <taxon>Enterocloster</taxon>
    </lineage>
</organism>
<protein>
    <recommendedName>
        <fullName evidence="3">Rad50/SbcC-type AAA domain-containing protein</fullName>
    </recommendedName>
</protein>
<evidence type="ECO:0000313" key="4">
    <source>
        <dbReference type="EMBL" id="EDP18820.1"/>
    </source>
</evidence>
<reference evidence="4 5" key="2">
    <citation type="submission" date="2007-09" db="EMBL/GenBank/DDBJ databases">
        <title>Draft genome sequence of Clostridium bolteae (ATCC BAA-613).</title>
        <authorList>
            <person name="Sudarsanam P."/>
            <person name="Ley R."/>
            <person name="Guruge J."/>
            <person name="Turnbaugh P.J."/>
            <person name="Mahowald M."/>
            <person name="Liep D."/>
            <person name="Gordon J."/>
        </authorList>
    </citation>
    <scope>NUCLEOTIDE SEQUENCE [LARGE SCALE GENOMIC DNA]</scope>
    <source>
        <strain evidence="5">ATCC BAA-613 / DSM 15670 / CCUG 46953 / JCM 12243 / WAL 16351</strain>
    </source>
</reference>
<dbReference type="InterPro" id="IPR027417">
    <property type="entry name" value="P-loop_NTPase"/>
</dbReference>
<feature type="coiled-coil region" evidence="1">
    <location>
        <begin position="224"/>
        <end position="251"/>
    </location>
</feature>
<evidence type="ECO:0000256" key="2">
    <source>
        <dbReference type="SAM" id="Phobius"/>
    </source>
</evidence>
<reference evidence="4 5" key="1">
    <citation type="submission" date="2007-08" db="EMBL/GenBank/DDBJ databases">
        <authorList>
            <person name="Fulton L."/>
            <person name="Clifton S."/>
            <person name="Fulton B."/>
            <person name="Xu J."/>
            <person name="Minx P."/>
            <person name="Pepin K.H."/>
            <person name="Johnson M."/>
            <person name="Thiruvilangam P."/>
            <person name="Bhonagiri V."/>
            <person name="Nash W.E."/>
            <person name="Mardis E.R."/>
            <person name="Wilson R.K."/>
        </authorList>
    </citation>
    <scope>NUCLEOTIDE SEQUENCE [LARGE SCALE GENOMIC DNA]</scope>
    <source>
        <strain evidence="5">ATCC BAA-613 / DSM 15670 / CCUG 46953 / JCM 12243 / WAL 16351</strain>
    </source>
</reference>
<evidence type="ECO:0000313" key="5">
    <source>
        <dbReference type="Proteomes" id="UP000005396"/>
    </source>
</evidence>
<dbReference type="Proteomes" id="UP000005396">
    <property type="component" value="Unassembled WGS sequence"/>
</dbReference>
<dbReference type="Pfam" id="PF13476">
    <property type="entry name" value="AAA_23"/>
    <property type="match status" value="1"/>
</dbReference>
<feature type="transmembrane region" description="Helical" evidence="2">
    <location>
        <begin position="298"/>
        <end position="321"/>
    </location>
</feature>
<name>A8RIQ0_ENTBW</name>
<keyword evidence="1" id="KW-0175">Coiled coil</keyword>
<feature type="transmembrane region" description="Helical" evidence="2">
    <location>
        <begin position="327"/>
        <end position="354"/>
    </location>
</feature>
<dbReference type="GO" id="GO:0006302">
    <property type="term" value="P:double-strand break repair"/>
    <property type="evidence" value="ECO:0007669"/>
    <property type="project" value="InterPro"/>
</dbReference>
<dbReference type="eggNOG" id="COG4717">
    <property type="taxonomic scope" value="Bacteria"/>
</dbReference>
<dbReference type="InterPro" id="IPR038729">
    <property type="entry name" value="Rad50/SbcC_AAA"/>
</dbReference>
<comment type="caution">
    <text evidence="4">The sequence shown here is derived from an EMBL/GenBank/DDBJ whole genome shotgun (WGS) entry which is preliminary data.</text>
</comment>
<keyword evidence="2" id="KW-1133">Transmembrane helix</keyword>
<dbReference type="PANTHER" id="PTHR41259">
    <property type="entry name" value="DOUBLE-STRAND BREAK REPAIR RAD50 ATPASE, PUTATIVE-RELATED"/>
    <property type="match status" value="1"/>
</dbReference>